<dbReference type="InterPro" id="IPR000873">
    <property type="entry name" value="AMP-dep_synth/lig_dom"/>
</dbReference>
<keyword evidence="2" id="KW-0597">Phosphoprotein</keyword>
<dbReference type="EMBL" id="ML992663">
    <property type="protein sequence ID" value="KAF2216693.1"/>
    <property type="molecule type" value="Genomic_DNA"/>
</dbReference>
<evidence type="ECO:0000256" key="3">
    <source>
        <dbReference type="SAM" id="MobiDB-lite"/>
    </source>
</evidence>
<evidence type="ECO:0000313" key="6">
    <source>
        <dbReference type="Proteomes" id="UP000799539"/>
    </source>
</evidence>
<evidence type="ECO:0000256" key="2">
    <source>
        <dbReference type="ARBA" id="ARBA00022553"/>
    </source>
</evidence>
<keyword evidence="1" id="KW-0596">Phosphopantetheine</keyword>
<dbReference type="Proteomes" id="UP000799539">
    <property type="component" value="Unassembled WGS sequence"/>
</dbReference>
<keyword evidence="6" id="KW-1185">Reference proteome</keyword>
<evidence type="ECO:0000256" key="1">
    <source>
        <dbReference type="ARBA" id="ARBA00022450"/>
    </source>
</evidence>
<organism evidence="5 6">
    <name type="scientific">Cercospora zeae-maydis SCOH1-5</name>
    <dbReference type="NCBI Taxonomy" id="717836"/>
    <lineage>
        <taxon>Eukaryota</taxon>
        <taxon>Fungi</taxon>
        <taxon>Dikarya</taxon>
        <taxon>Ascomycota</taxon>
        <taxon>Pezizomycotina</taxon>
        <taxon>Dothideomycetes</taxon>
        <taxon>Dothideomycetidae</taxon>
        <taxon>Mycosphaerellales</taxon>
        <taxon>Mycosphaerellaceae</taxon>
        <taxon>Cercospora</taxon>
    </lineage>
</organism>
<protein>
    <recommendedName>
        <fullName evidence="4">Carrier domain-containing protein</fullName>
    </recommendedName>
</protein>
<proteinExistence type="predicted"/>
<evidence type="ECO:0000313" key="5">
    <source>
        <dbReference type="EMBL" id="KAF2216693.1"/>
    </source>
</evidence>
<dbReference type="InterPro" id="IPR051414">
    <property type="entry name" value="Adenylate-forming_Reductase"/>
</dbReference>
<dbReference type="SUPFAM" id="SSF56801">
    <property type="entry name" value="Acetyl-CoA synthetase-like"/>
    <property type="match status" value="1"/>
</dbReference>
<dbReference type="PROSITE" id="PS00012">
    <property type="entry name" value="PHOSPHOPANTETHEINE"/>
    <property type="match status" value="1"/>
</dbReference>
<dbReference type="Pfam" id="PF23562">
    <property type="entry name" value="AMP-binding_C_3"/>
    <property type="match status" value="1"/>
</dbReference>
<dbReference type="SUPFAM" id="SSF51735">
    <property type="entry name" value="NAD(P)-binding Rossmann-fold domains"/>
    <property type="match status" value="1"/>
</dbReference>
<dbReference type="AlphaFoldDB" id="A0A6A6FTD6"/>
<dbReference type="Gene3D" id="3.40.50.720">
    <property type="entry name" value="NAD(P)-binding Rossmann-like Domain"/>
    <property type="match status" value="1"/>
</dbReference>
<reference evidence="5" key="1">
    <citation type="journal article" date="2020" name="Stud. Mycol.">
        <title>101 Dothideomycetes genomes: a test case for predicting lifestyles and emergence of pathogens.</title>
        <authorList>
            <person name="Haridas S."/>
            <person name="Albert R."/>
            <person name="Binder M."/>
            <person name="Bloem J."/>
            <person name="Labutti K."/>
            <person name="Salamov A."/>
            <person name="Andreopoulos B."/>
            <person name="Baker S."/>
            <person name="Barry K."/>
            <person name="Bills G."/>
            <person name="Bluhm B."/>
            <person name="Cannon C."/>
            <person name="Castanera R."/>
            <person name="Culley D."/>
            <person name="Daum C."/>
            <person name="Ezra D."/>
            <person name="Gonzalez J."/>
            <person name="Henrissat B."/>
            <person name="Kuo A."/>
            <person name="Liang C."/>
            <person name="Lipzen A."/>
            <person name="Lutzoni F."/>
            <person name="Magnuson J."/>
            <person name="Mondo S."/>
            <person name="Nolan M."/>
            <person name="Ohm R."/>
            <person name="Pangilinan J."/>
            <person name="Park H.-J."/>
            <person name="Ramirez L."/>
            <person name="Alfaro M."/>
            <person name="Sun H."/>
            <person name="Tritt A."/>
            <person name="Yoshinaga Y."/>
            <person name="Zwiers L.-H."/>
            <person name="Turgeon B."/>
            <person name="Goodwin S."/>
            <person name="Spatafora J."/>
            <person name="Crous P."/>
            <person name="Grigoriev I."/>
        </authorList>
    </citation>
    <scope>NUCLEOTIDE SEQUENCE</scope>
    <source>
        <strain evidence="5">SCOH1-5</strain>
    </source>
</reference>
<dbReference type="InterPro" id="IPR009081">
    <property type="entry name" value="PP-bd_ACP"/>
</dbReference>
<dbReference type="Gene3D" id="1.10.1200.10">
    <property type="entry name" value="ACP-like"/>
    <property type="match status" value="1"/>
</dbReference>
<dbReference type="InterPro" id="IPR042099">
    <property type="entry name" value="ANL_N_sf"/>
</dbReference>
<sequence>MPDPTYFTCTLGQAIEHKQNDDFTNINDFLLQAAESHPETPAVGFYIPSANADQEWQTWVLNFRELLQGSCSTAQVIAKSFSIAEREPVGLLSSSTPEFLFAWLALMRLGHPVLLIAPQCSPSAIAGLCKQCNVNQLFHDDAYAELAQKSKDGKLVIHPLPFSAHESPFELAQRPLESSISGSDAAMDDPAYLHHSSGTSSSVPKPIPQTHHGGAGVYARFDGTKHATFTTTPLYHGGIADSFRAWTSRALIWLFPGKDLPITASNIVKCLQAAAKADTPPVKYFASVPYVLEMMAAEERGVDALRKMDIVAVGGAALPSEVGNRLVKQGINLISRMGSAECGFLMSSHRHYDQDREWEYLRSDGALKFEERDDGLYELVVPPTWPFISKVDKVSEDGSFVTRDLFKRHPNIPNAWRYDSRADSQLTLVTGKKFDPAPLEDALAVKSSSVQDVLIFGNGRPCPGALLFRSPAAANVSDEDLLRDFAPSVEEVNRESQGHARIPRSMLVPMPYADKPLEKSSKGTILRKLAEERYASEITQAYDKETSGTVEIADADVESFVWNAVSSIVSSPNDQSKLESDTDLFAYGVDSVACVQIRHAISSLLPQGSKSLPLTIVQETGSINQLSKALVDLRNDRESEPPSTGEQARLMYSLVEQYSQLDPDISDRPLRSVPTPPRTPSPEQTKPDKIVLLTGATGSLGSHLLCQLSTCSQVSRIHLLVRGATQQAAEERVRKSLLSRKLPVPANFDRKVIIHASTLSNSCLGLASEVYMKLAEEIDIIFHLAWAVDFILPLRGFRQHFAGLQNLLNLSLEHTKYRSSLGSKEAAQLIFCSSTASVASYGLISAGEKEVPERVQRDAQCSGEIGYSRSKWVAENVCLKAVRTHSELRNSVSIVRVGQLSGDTVNGVWNKSEAYPLMMSSAKVTGCLPDLPHESVGWLPVDTAAQAFLQLGLSDQRRAPKRSSNMEDVQVVHLLNQDRTVTWKTLLDWLANAEGIEVISPGEWLARLEGISTPGNEYESHPALKLLHFWRSAYGKDASSEEKLPGSAVFQTREALRLAPVLQSVQPVNEEYVLKLWRWVRDNV</sequence>
<dbReference type="PANTHER" id="PTHR43439:SF2">
    <property type="entry name" value="ENZYME, PUTATIVE (JCVI)-RELATED"/>
    <property type="match status" value="1"/>
</dbReference>
<dbReference type="Pfam" id="PF07993">
    <property type="entry name" value="NAD_binding_4"/>
    <property type="match status" value="1"/>
</dbReference>
<evidence type="ECO:0000259" key="4">
    <source>
        <dbReference type="PROSITE" id="PS50075"/>
    </source>
</evidence>
<dbReference type="OrthoDB" id="429813at2759"/>
<dbReference type="InterPro" id="IPR036291">
    <property type="entry name" value="NAD(P)-bd_dom_sf"/>
</dbReference>
<name>A0A6A6FTD6_9PEZI</name>
<dbReference type="Pfam" id="PF00501">
    <property type="entry name" value="AMP-binding"/>
    <property type="match status" value="1"/>
</dbReference>
<dbReference type="Gene3D" id="3.40.50.12780">
    <property type="entry name" value="N-terminal domain of ligase-like"/>
    <property type="match status" value="1"/>
</dbReference>
<feature type="domain" description="Carrier" evidence="4">
    <location>
        <begin position="552"/>
        <end position="634"/>
    </location>
</feature>
<dbReference type="SUPFAM" id="SSF47336">
    <property type="entry name" value="ACP-like"/>
    <property type="match status" value="1"/>
</dbReference>
<gene>
    <name evidence="5" type="ORF">CERZMDRAFT_32350</name>
</gene>
<dbReference type="InterPro" id="IPR036736">
    <property type="entry name" value="ACP-like_sf"/>
</dbReference>
<feature type="region of interest" description="Disordered" evidence="3">
    <location>
        <begin position="664"/>
        <end position="688"/>
    </location>
</feature>
<dbReference type="PROSITE" id="PS50075">
    <property type="entry name" value="CARRIER"/>
    <property type="match status" value="1"/>
</dbReference>
<accession>A0A6A6FTD6</accession>
<dbReference type="InterPro" id="IPR013120">
    <property type="entry name" value="FAR_NAD-bd"/>
</dbReference>
<dbReference type="InterPro" id="IPR006162">
    <property type="entry name" value="Ppantetheine_attach_site"/>
</dbReference>
<dbReference type="PANTHER" id="PTHR43439">
    <property type="entry name" value="PHENYLACETATE-COENZYME A LIGASE"/>
    <property type="match status" value="1"/>
</dbReference>